<gene>
    <name evidence="8" type="ORF">BCR35DRAFT_342110</name>
</gene>
<keyword evidence="2" id="KW-0813">Transport</keyword>
<feature type="domain" description="Major facilitator superfamily (MFS) profile" evidence="7">
    <location>
        <begin position="25"/>
        <end position="441"/>
    </location>
</feature>
<organism evidence="8 9">
    <name type="scientific">Leucosporidium creatinivorum</name>
    <dbReference type="NCBI Taxonomy" id="106004"/>
    <lineage>
        <taxon>Eukaryota</taxon>
        <taxon>Fungi</taxon>
        <taxon>Dikarya</taxon>
        <taxon>Basidiomycota</taxon>
        <taxon>Pucciniomycotina</taxon>
        <taxon>Microbotryomycetes</taxon>
        <taxon>Leucosporidiales</taxon>
        <taxon>Leucosporidium</taxon>
    </lineage>
</organism>
<proteinExistence type="predicted"/>
<feature type="transmembrane region" description="Helical" evidence="6">
    <location>
        <begin position="319"/>
        <end position="338"/>
    </location>
</feature>
<accession>A0A1Y2G2P8</accession>
<dbReference type="PANTHER" id="PTHR43791:SF85">
    <property type="entry name" value="TRANSPORTER, PUTATIVE (AFU_ORTHOLOGUE AFUA_6G00710)-RELATED"/>
    <property type="match status" value="1"/>
</dbReference>
<name>A0A1Y2G2P8_9BASI</name>
<dbReference type="OrthoDB" id="2985014at2759"/>
<feature type="transmembrane region" description="Helical" evidence="6">
    <location>
        <begin position="58"/>
        <end position="75"/>
    </location>
</feature>
<feature type="transmembrane region" description="Helical" evidence="6">
    <location>
        <begin position="115"/>
        <end position="139"/>
    </location>
</feature>
<dbReference type="GO" id="GO:0016020">
    <property type="term" value="C:membrane"/>
    <property type="evidence" value="ECO:0007669"/>
    <property type="project" value="UniProtKB-SubCell"/>
</dbReference>
<feature type="transmembrane region" description="Helical" evidence="6">
    <location>
        <begin position="344"/>
        <end position="368"/>
    </location>
</feature>
<dbReference type="AlphaFoldDB" id="A0A1Y2G2P8"/>
<dbReference type="PANTHER" id="PTHR43791">
    <property type="entry name" value="PERMEASE-RELATED"/>
    <property type="match status" value="1"/>
</dbReference>
<dbReference type="Pfam" id="PF07690">
    <property type="entry name" value="MFS_1"/>
    <property type="match status" value="1"/>
</dbReference>
<evidence type="ECO:0000256" key="3">
    <source>
        <dbReference type="ARBA" id="ARBA00022692"/>
    </source>
</evidence>
<keyword evidence="5 6" id="KW-0472">Membrane</keyword>
<dbReference type="InterPro" id="IPR011701">
    <property type="entry name" value="MFS"/>
</dbReference>
<feature type="transmembrane region" description="Helical" evidence="6">
    <location>
        <begin position="87"/>
        <end position="109"/>
    </location>
</feature>
<evidence type="ECO:0000256" key="6">
    <source>
        <dbReference type="SAM" id="Phobius"/>
    </source>
</evidence>
<dbReference type="EMBL" id="MCGR01000003">
    <property type="protein sequence ID" value="ORY90733.1"/>
    <property type="molecule type" value="Genomic_DNA"/>
</dbReference>
<evidence type="ECO:0000259" key="7">
    <source>
        <dbReference type="PROSITE" id="PS50850"/>
    </source>
</evidence>
<feature type="transmembrane region" description="Helical" evidence="6">
    <location>
        <begin position="184"/>
        <end position="207"/>
    </location>
</feature>
<dbReference type="SUPFAM" id="SSF103473">
    <property type="entry name" value="MFS general substrate transporter"/>
    <property type="match status" value="1"/>
</dbReference>
<feature type="transmembrane region" description="Helical" evidence="6">
    <location>
        <begin position="21"/>
        <end position="38"/>
    </location>
</feature>
<evidence type="ECO:0000256" key="5">
    <source>
        <dbReference type="ARBA" id="ARBA00023136"/>
    </source>
</evidence>
<feature type="transmembrane region" description="Helical" evidence="6">
    <location>
        <begin position="151"/>
        <end position="172"/>
    </location>
</feature>
<keyword evidence="3 6" id="KW-0812">Transmembrane</keyword>
<keyword evidence="4 6" id="KW-1133">Transmembrane helix</keyword>
<protein>
    <submittedName>
        <fullName evidence="8">Major facilitator superfamily domain-containing protein</fullName>
    </submittedName>
</protein>
<dbReference type="Proteomes" id="UP000193467">
    <property type="component" value="Unassembled WGS sequence"/>
</dbReference>
<evidence type="ECO:0000256" key="4">
    <source>
        <dbReference type="ARBA" id="ARBA00022989"/>
    </source>
</evidence>
<evidence type="ECO:0000313" key="9">
    <source>
        <dbReference type="Proteomes" id="UP000193467"/>
    </source>
</evidence>
<reference evidence="8 9" key="1">
    <citation type="submission" date="2016-07" db="EMBL/GenBank/DDBJ databases">
        <title>Pervasive Adenine N6-methylation of Active Genes in Fungi.</title>
        <authorList>
            <consortium name="DOE Joint Genome Institute"/>
            <person name="Mondo S.J."/>
            <person name="Dannebaum R.O."/>
            <person name="Kuo R.C."/>
            <person name="Labutti K."/>
            <person name="Haridas S."/>
            <person name="Kuo A."/>
            <person name="Salamov A."/>
            <person name="Ahrendt S.R."/>
            <person name="Lipzen A."/>
            <person name="Sullivan W."/>
            <person name="Andreopoulos W.B."/>
            <person name="Clum A."/>
            <person name="Lindquist E."/>
            <person name="Daum C."/>
            <person name="Ramamoorthy G.K."/>
            <person name="Gryganskyi A."/>
            <person name="Culley D."/>
            <person name="Magnuson J.K."/>
            <person name="James T.Y."/>
            <person name="O'Malley M.A."/>
            <person name="Stajich J.E."/>
            <person name="Spatafora J.W."/>
            <person name="Visel A."/>
            <person name="Grigoriev I.V."/>
        </authorList>
    </citation>
    <scope>NUCLEOTIDE SEQUENCE [LARGE SCALE GENOMIC DNA]</scope>
    <source>
        <strain evidence="8 9">62-1032</strain>
    </source>
</reference>
<evidence type="ECO:0000313" key="8">
    <source>
        <dbReference type="EMBL" id="ORY90733.1"/>
    </source>
</evidence>
<dbReference type="InterPro" id="IPR020846">
    <property type="entry name" value="MFS_dom"/>
</dbReference>
<feature type="transmembrane region" description="Helical" evidence="6">
    <location>
        <begin position="254"/>
        <end position="275"/>
    </location>
</feature>
<comment type="caution">
    <text evidence="8">The sequence shown here is derived from an EMBL/GenBank/DDBJ whole genome shotgun (WGS) entry which is preliminary data.</text>
</comment>
<dbReference type="PROSITE" id="PS50850">
    <property type="entry name" value="MFS"/>
    <property type="match status" value="1"/>
</dbReference>
<keyword evidence="9" id="KW-1185">Reference proteome</keyword>
<evidence type="ECO:0000256" key="1">
    <source>
        <dbReference type="ARBA" id="ARBA00004141"/>
    </source>
</evidence>
<feature type="transmembrane region" description="Helical" evidence="6">
    <location>
        <begin position="380"/>
        <end position="399"/>
    </location>
</feature>
<feature type="transmembrane region" description="Helical" evidence="6">
    <location>
        <begin position="295"/>
        <end position="312"/>
    </location>
</feature>
<comment type="subcellular location">
    <subcellularLocation>
        <location evidence="1">Membrane</location>
        <topology evidence="1">Multi-pass membrane protein</topology>
    </subcellularLocation>
</comment>
<sequence length="441" mass="48537">MQPGLPAHLNTPAYRRGMLKVDFYVTGVVLLLYLFAFLDKANLGNARVAGLQRDLGLSSTQWSLVLTALYPPYMFSEIPVNLMLKRIGPHILLPALTLSFGIVCTFQGFVTSYGGLVACRVMLGLAEGGLLCGIVLYMSTFYPRYSFQLRCVFLFSATSLAGAFSGLLAAAISKLDGHGGKPGWAWIFFLEGAATCIFAIAAFFLMAPSYEKAWWLKQEEKEALRAGYNSSGRGEEHDAHFTWAEVFSTFKSPFMLMMLPVFWSNGLILFGLAYFAPTIVGTFGYSPIQTQLHSVPPYAVVFVVAVISSYYSDKHGIRGWNLVVFGGIGLIGYAINIATSNRSARYAALFLQAFAGYAPSPVLSSWLVDNTAPFYKRGTAIGASYMATQIGAIISTWIYPTVSFQRRRCAFFADRDSRRSLVSSLSRSRKRLATAREPPFP</sequence>
<dbReference type="Gene3D" id="1.20.1250.20">
    <property type="entry name" value="MFS general substrate transporter like domains"/>
    <property type="match status" value="1"/>
</dbReference>
<dbReference type="STRING" id="106004.A0A1Y2G2P8"/>
<dbReference type="InParanoid" id="A0A1Y2G2P8"/>
<evidence type="ECO:0000256" key="2">
    <source>
        <dbReference type="ARBA" id="ARBA00022448"/>
    </source>
</evidence>
<dbReference type="FunFam" id="1.20.1250.20:FF:000018">
    <property type="entry name" value="MFS transporter permease"/>
    <property type="match status" value="1"/>
</dbReference>
<dbReference type="InterPro" id="IPR036259">
    <property type="entry name" value="MFS_trans_sf"/>
</dbReference>
<dbReference type="GO" id="GO:0022857">
    <property type="term" value="F:transmembrane transporter activity"/>
    <property type="evidence" value="ECO:0007669"/>
    <property type="project" value="InterPro"/>
</dbReference>